<comment type="subcellular location">
    <subcellularLocation>
        <location evidence="1">Cytoplasm</location>
    </subcellularLocation>
</comment>
<sequence>MHSSRGHNMTGSAGVLMVGPNFRVGKKIGCGNFGELRLGKNLYNNEHVAIKMEPMKSKAPQLHLEYRFYKLLGTHEGVPEVYYFGPCGKYNALVMELLGPSLEDLFDACGRRFTLKTVLMIATQLLHRIEYVHGRHLIYRDVKPENFLIGRSANRKDKVIHIIDFGLAKEYIDLETNKHIPYREHKSLTGTARYMSINTHLGKEQSRRDDLEALGHMFMYFLRGSLPWQGLKADTLKERYQKIGDTKRATPIDVLCEGHPEEMATYLRYVRRLDFFETPDYEYLRKLFTDLYEKRGYADDTEFDWSDKTMSTPVSSVPTGEIVVSPNRDRNTGRGGSKGVAAWPDVSKQPSHTLGNLTPNDRHGSVQVVSSTNGELANDDPTAGHSNTPIAAQPDVEIVDETKQSLFCLSRCCCFFKRKKKKSGRGK</sequence>
<evidence type="ECO:0000256" key="10">
    <source>
        <dbReference type="ARBA" id="ARBA00022840"/>
    </source>
</evidence>
<feature type="domain" description="Protein kinase" evidence="14">
    <location>
        <begin position="22"/>
        <end position="306"/>
    </location>
</feature>
<feature type="region of interest" description="Disordered" evidence="13">
    <location>
        <begin position="372"/>
        <end position="391"/>
    </location>
</feature>
<evidence type="ECO:0000313" key="16">
    <source>
        <dbReference type="Proteomes" id="UP001307889"/>
    </source>
</evidence>
<feature type="compositionally biased region" description="Polar residues" evidence="13">
    <location>
        <begin position="309"/>
        <end position="318"/>
    </location>
</feature>
<keyword evidence="7" id="KW-0879">Wnt signaling pathway</keyword>
<dbReference type="PROSITE" id="PS50011">
    <property type="entry name" value="PROTEIN_KINASE_DOM"/>
    <property type="match status" value="1"/>
</dbReference>
<dbReference type="InterPro" id="IPR000719">
    <property type="entry name" value="Prot_kinase_dom"/>
</dbReference>
<dbReference type="InterPro" id="IPR050235">
    <property type="entry name" value="CK1_Ser-Thr_kinase"/>
</dbReference>
<dbReference type="CDD" id="cd14126">
    <property type="entry name" value="STKc_CK1_gamma"/>
    <property type="match status" value="1"/>
</dbReference>
<evidence type="ECO:0000256" key="9">
    <source>
        <dbReference type="ARBA" id="ARBA00022777"/>
    </source>
</evidence>
<feature type="binding site" evidence="11">
    <location>
        <position position="51"/>
    </location>
    <ligand>
        <name>ATP</name>
        <dbReference type="ChEBI" id="CHEBI:30616"/>
    </ligand>
</feature>
<evidence type="ECO:0000256" key="7">
    <source>
        <dbReference type="ARBA" id="ARBA00022687"/>
    </source>
</evidence>
<dbReference type="Gene3D" id="1.10.510.10">
    <property type="entry name" value="Transferase(Phosphotransferase) domain 1"/>
    <property type="match status" value="1"/>
</dbReference>
<dbReference type="EC" id="2.7.11.1" evidence="3"/>
<evidence type="ECO:0000256" key="12">
    <source>
        <dbReference type="RuleBase" id="RU000304"/>
    </source>
</evidence>
<dbReference type="InterPro" id="IPR022247">
    <property type="entry name" value="Casein_kinase-1_gamma_C"/>
</dbReference>
<dbReference type="InterPro" id="IPR017441">
    <property type="entry name" value="Protein_kinase_ATP_BS"/>
</dbReference>
<reference evidence="15 16" key="1">
    <citation type="submission" date="2023-09" db="EMBL/GenBank/DDBJ databases">
        <title>Nesidiocoris tenuis whole genome shotgun sequence.</title>
        <authorList>
            <person name="Shibata T."/>
            <person name="Shimoda M."/>
            <person name="Kobayashi T."/>
            <person name="Uehara T."/>
        </authorList>
    </citation>
    <scope>NUCLEOTIDE SEQUENCE [LARGE SCALE GENOMIC DNA]</scope>
    <source>
        <strain evidence="15 16">Japan</strain>
    </source>
</reference>
<dbReference type="PANTHER" id="PTHR11909">
    <property type="entry name" value="CASEIN KINASE-RELATED"/>
    <property type="match status" value="1"/>
</dbReference>
<accession>A0ABN7A706</accession>
<name>A0ABN7A706_9HEMI</name>
<keyword evidence="16" id="KW-1185">Reference proteome</keyword>
<evidence type="ECO:0000256" key="1">
    <source>
        <dbReference type="ARBA" id="ARBA00004496"/>
    </source>
</evidence>
<feature type="region of interest" description="Disordered" evidence="13">
    <location>
        <begin position="309"/>
        <end position="366"/>
    </location>
</feature>
<evidence type="ECO:0000256" key="6">
    <source>
        <dbReference type="ARBA" id="ARBA00022679"/>
    </source>
</evidence>
<dbReference type="SUPFAM" id="SSF56112">
    <property type="entry name" value="Protein kinase-like (PK-like)"/>
    <property type="match status" value="1"/>
</dbReference>
<keyword evidence="6" id="KW-0808">Transferase</keyword>
<dbReference type="InterPro" id="IPR011009">
    <property type="entry name" value="Kinase-like_dom_sf"/>
</dbReference>
<dbReference type="InterPro" id="IPR008271">
    <property type="entry name" value="Ser/Thr_kinase_AS"/>
</dbReference>
<keyword evidence="10 11" id="KW-0067">ATP-binding</keyword>
<dbReference type="Pfam" id="PF00069">
    <property type="entry name" value="Pkinase"/>
    <property type="match status" value="1"/>
</dbReference>
<proteinExistence type="inferred from homology"/>
<keyword evidence="8 11" id="KW-0547">Nucleotide-binding</keyword>
<dbReference type="GO" id="GO:0016301">
    <property type="term" value="F:kinase activity"/>
    <property type="evidence" value="ECO:0007669"/>
    <property type="project" value="UniProtKB-KW"/>
</dbReference>
<keyword evidence="9 15" id="KW-0418">Kinase</keyword>
<evidence type="ECO:0000256" key="8">
    <source>
        <dbReference type="ARBA" id="ARBA00022741"/>
    </source>
</evidence>
<organism evidence="15 16">
    <name type="scientific">Nesidiocoris tenuis</name>
    <dbReference type="NCBI Taxonomy" id="355587"/>
    <lineage>
        <taxon>Eukaryota</taxon>
        <taxon>Metazoa</taxon>
        <taxon>Ecdysozoa</taxon>
        <taxon>Arthropoda</taxon>
        <taxon>Hexapoda</taxon>
        <taxon>Insecta</taxon>
        <taxon>Pterygota</taxon>
        <taxon>Neoptera</taxon>
        <taxon>Paraneoptera</taxon>
        <taxon>Hemiptera</taxon>
        <taxon>Heteroptera</taxon>
        <taxon>Panheteroptera</taxon>
        <taxon>Cimicomorpha</taxon>
        <taxon>Miridae</taxon>
        <taxon>Dicyphina</taxon>
        <taxon>Nesidiocoris</taxon>
    </lineage>
</organism>
<dbReference type="Proteomes" id="UP001307889">
    <property type="component" value="Chromosome 1"/>
</dbReference>
<evidence type="ECO:0000256" key="2">
    <source>
        <dbReference type="ARBA" id="ARBA00005926"/>
    </source>
</evidence>
<dbReference type="PROSITE" id="PS00108">
    <property type="entry name" value="PROTEIN_KINASE_ST"/>
    <property type="match status" value="1"/>
</dbReference>
<evidence type="ECO:0000256" key="11">
    <source>
        <dbReference type="PROSITE-ProRule" id="PRU10141"/>
    </source>
</evidence>
<evidence type="ECO:0000256" key="3">
    <source>
        <dbReference type="ARBA" id="ARBA00012513"/>
    </source>
</evidence>
<dbReference type="PROSITE" id="PS00107">
    <property type="entry name" value="PROTEIN_KINASE_ATP"/>
    <property type="match status" value="1"/>
</dbReference>
<dbReference type="SMART" id="SM00220">
    <property type="entry name" value="S_TKc"/>
    <property type="match status" value="1"/>
</dbReference>
<protein>
    <recommendedName>
        <fullName evidence="3">non-specific serine/threonine protein kinase</fullName>
        <ecNumber evidence="3">2.7.11.1</ecNumber>
    </recommendedName>
</protein>
<keyword evidence="5 12" id="KW-0723">Serine/threonine-protein kinase</keyword>
<dbReference type="Pfam" id="PF12605">
    <property type="entry name" value="CK1gamma_C"/>
    <property type="match status" value="1"/>
</dbReference>
<dbReference type="EMBL" id="AP028909">
    <property type="protein sequence ID" value="BES88041.1"/>
    <property type="molecule type" value="Genomic_DNA"/>
</dbReference>
<evidence type="ECO:0000256" key="4">
    <source>
        <dbReference type="ARBA" id="ARBA00022490"/>
    </source>
</evidence>
<gene>
    <name evidence="15" type="ORF">NTJ_00847</name>
</gene>
<keyword evidence="4" id="KW-0963">Cytoplasm</keyword>
<comment type="similarity">
    <text evidence="2">Belongs to the protein kinase superfamily. CK1 Ser/Thr protein kinase family. Casein kinase I subfamily.</text>
</comment>
<evidence type="ECO:0000256" key="5">
    <source>
        <dbReference type="ARBA" id="ARBA00022527"/>
    </source>
</evidence>
<feature type="compositionally biased region" description="Polar residues" evidence="13">
    <location>
        <begin position="348"/>
        <end position="359"/>
    </location>
</feature>
<evidence type="ECO:0000256" key="13">
    <source>
        <dbReference type="SAM" id="MobiDB-lite"/>
    </source>
</evidence>
<evidence type="ECO:0000259" key="14">
    <source>
        <dbReference type="PROSITE" id="PS50011"/>
    </source>
</evidence>
<evidence type="ECO:0000313" key="15">
    <source>
        <dbReference type="EMBL" id="BES88041.1"/>
    </source>
</evidence>